<evidence type="ECO:0000256" key="2">
    <source>
        <dbReference type="PROSITE-ProRule" id="PRU00497"/>
    </source>
</evidence>
<dbReference type="OrthoDB" id="8188035at2759"/>
<evidence type="ECO:0000313" key="4">
    <source>
        <dbReference type="EMBL" id="KAF2882371.1"/>
    </source>
</evidence>
<evidence type="ECO:0000256" key="1">
    <source>
        <dbReference type="ARBA" id="ARBA00022460"/>
    </source>
</evidence>
<comment type="caution">
    <text evidence="4">The sequence shown here is derived from an EMBL/GenBank/DDBJ whole genome shotgun (WGS) entry which is preliminary data.</text>
</comment>
<dbReference type="InterPro" id="IPR000618">
    <property type="entry name" value="Insect_cuticle"/>
</dbReference>
<organism evidence="4 5">
    <name type="scientific">Ignelater luminosus</name>
    <name type="common">Cucubano</name>
    <name type="synonym">Pyrophorus luminosus</name>
    <dbReference type="NCBI Taxonomy" id="2038154"/>
    <lineage>
        <taxon>Eukaryota</taxon>
        <taxon>Metazoa</taxon>
        <taxon>Ecdysozoa</taxon>
        <taxon>Arthropoda</taxon>
        <taxon>Hexapoda</taxon>
        <taxon>Insecta</taxon>
        <taxon>Pterygota</taxon>
        <taxon>Neoptera</taxon>
        <taxon>Endopterygota</taxon>
        <taxon>Coleoptera</taxon>
        <taxon>Polyphaga</taxon>
        <taxon>Elateriformia</taxon>
        <taxon>Elateroidea</taxon>
        <taxon>Elateridae</taxon>
        <taxon>Agrypninae</taxon>
        <taxon>Pyrophorini</taxon>
        <taxon>Ignelater</taxon>
    </lineage>
</organism>
<dbReference type="InterPro" id="IPR050468">
    <property type="entry name" value="Cuticle_Struct_Prot"/>
</dbReference>
<dbReference type="PANTHER" id="PTHR10380:SF196">
    <property type="entry name" value="CUTICULAR PROTEIN 72EA"/>
    <property type="match status" value="1"/>
</dbReference>
<keyword evidence="5" id="KW-1185">Reference proteome</keyword>
<dbReference type="PROSITE" id="PS51155">
    <property type="entry name" value="CHIT_BIND_RR_2"/>
    <property type="match status" value="2"/>
</dbReference>
<dbReference type="InterPro" id="IPR031311">
    <property type="entry name" value="CHIT_BIND_RR_consensus"/>
</dbReference>
<dbReference type="PROSITE" id="PS00233">
    <property type="entry name" value="CHIT_BIND_RR_1"/>
    <property type="match status" value="1"/>
</dbReference>
<keyword evidence="3" id="KW-0732">Signal</keyword>
<evidence type="ECO:0000313" key="5">
    <source>
        <dbReference type="Proteomes" id="UP000801492"/>
    </source>
</evidence>
<evidence type="ECO:0000256" key="3">
    <source>
        <dbReference type="SAM" id="SignalP"/>
    </source>
</evidence>
<dbReference type="GO" id="GO:0008010">
    <property type="term" value="F:structural constituent of chitin-based larval cuticle"/>
    <property type="evidence" value="ECO:0007669"/>
    <property type="project" value="TreeGrafter"/>
</dbReference>
<keyword evidence="1 2" id="KW-0193">Cuticle</keyword>
<name>A0A8K0CBR4_IGNLU</name>
<dbReference type="EMBL" id="VTPC01090620">
    <property type="protein sequence ID" value="KAF2882371.1"/>
    <property type="molecule type" value="Genomic_DNA"/>
</dbReference>
<reference evidence="4" key="1">
    <citation type="submission" date="2019-08" db="EMBL/GenBank/DDBJ databases">
        <title>The genome of the North American firefly Photinus pyralis.</title>
        <authorList>
            <consortium name="Photinus pyralis genome working group"/>
            <person name="Fallon T.R."/>
            <person name="Sander Lower S.E."/>
            <person name="Weng J.-K."/>
        </authorList>
    </citation>
    <scope>NUCLEOTIDE SEQUENCE</scope>
    <source>
        <strain evidence="4">TRF0915ILg1</strain>
        <tissue evidence="4">Whole body</tissue>
    </source>
</reference>
<dbReference type="GO" id="GO:0062129">
    <property type="term" value="C:chitin-based extracellular matrix"/>
    <property type="evidence" value="ECO:0007669"/>
    <property type="project" value="TreeGrafter"/>
</dbReference>
<sequence>MRVLQIEAHNMKLLILFTALWAVSGVQSSGVTIGITPYSHPVQSQYHSQDVFGQYTYGYATPTSAKNEIKTADGVTQGGYSYIDANGILQSVQYVADPIHGFRVAATNLPQDLPDVAYAKAQHLAQVEATKAEHALYAARVQYSNPIAIPAAAVQQVPLVALPEPVHDLPEVIRARAEHLAAFESVKARDLAAAHQVAISPVPAELTNPVVPVHTTAGFVATAAAPSYSYAHDTHYSYVPAISAVPAVQHVPASSQYHAQDALGQYSYGYVGPLSSKSETKTADGVVRGGYSYIDANGIVQTVHYISDPVNGFRVAATNIPVGPAEIATANVAVSAPAAPVVAATAPVVAAAPVVASAPVVAAAAPVAAAPLVATSYAQVVNTVPEAGWYKQEIFY</sequence>
<feature type="chain" id="PRO_5035475372" description="Cuticle protein 6" evidence="3">
    <location>
        <begin position="29"/>
        <end position="396"/>
    </location>
</feature>
<feature type="signal peptide" evidence="3">
    <location>
        <begin position="1"/>
        <end position="28"/>
    </location>
</feature>
<dbReference type="Proteomes" id="UP000801492">
    <property type="component" value="Unassembled WGS sequence"/>
</dbReference>
<evidence type="ECO:0008006" key="6">
    <source>
        <dbReference type="Google" id="ProtNLM"/>
    </source>
</evidence>
<proteinExistence type="predicted"/>
<accession>A0A8K0CBR4</accession>
<dbReference type="PANTHER" id="PTHR10380">
    <property type="entry name" value="CUTICLE PROTEIN"/>
    <property type="match status" value="1"/>
</dbReference>
<gene>
    <name evidence="4" type="ORF">ILUMI_23791</name>
</gene>
<dbReference type="Pfam" id="PF00379">
    <property type="entry name" value="Chitin_bind_4"/>
    <property type="match status" value="2"/>
</dbReference>
<protein>
    <recommendedName>
        <fullName evidence="6">Cuticle protein 6</fullName>
    </recommendedName>
</protein>
<dbReference type="AlphaFoldDB" id="A0A8K0CBR4"/>